<protein>
    <submittedName>
        <fullName evidence="1">GNAT family protein</fullName>
        <ecNumber evidence="1">2.-.-.-</ecNumber>
    </submittedName>
</protein>
<reference evidence="2" key="1">
    <citation type="journal article" date="2025" name="Aquaculture">
        <title>Assessment of the bioflocculant production and safety properties of Metabacillus hrfriensis sp. nov. based on phenotypic and whole-genome sequencing analysis.</title>
        <authorList>
            <person name="Zhang R."/>
            <person name="Zhao Z."/>
            <person name="Luo L."/>
            <person name="Wang S."/>
            <person name="Guo K."/>
            <person name="Xu W."/>
        </authorList>
    </citation>
    <scope>NUCLEOTIDE SEQUENCE [LARGE SCALE GENOMIC DNA]</scope>
    <source>
        <strain evidence="2">CT-WN-B3</strain>
    </source>
</reference>
<dbReference type="EC" id="2.-.-.-" evidence="1"/>
<dbReference type="EMBL" id="CP126116">
    <property type="protein sequence ID" value="WHZ57768.1"/>
    <property type="molecule type" value="Genomic_DNA"/>
</dbReference>
<accession>A0ACD4RBG7</accession>
<gene>
    <name evidence="1" type="ORF">QLQ22_24545</name>
</gene>
<evidence type="ECO:0000313" key="1">
    <source>
        <dbReference type="EMBL" id="WHZ57768.1"/>
    </source>
</evidence>
<keyword evidence="2" id="KW-1185">Reference proteome</keyword>
<organism evidence="1 2">
    <name type="scientific">Metabacillus hrfriensis</name>
    <dbReference type="NCBI Taxonomy" id="3048891"/>
    <lineage>
        <taxon>Bacteria</taxon>
        <taxon>Bacillati</taxon>
        <taxon>Bacillota</taxon>
        <taxon>Bacilli</taxon>
        <taxon>Bacillales</taxon>
        <taxon>Bacillaceae</taxon>
        <taxon>Metabacillus</taxon>
    </lineage>
</organism>
<sequence>MTSFPQLETNRLRLRSIESSDAVKLYDYFSNKEVTRYYGMNSFKTLEEAESLINTFQIGYQSNKLIRWGIELKETNELIGTCGFHAVSKKYKRAEIGYEISHLHWHKGYASEAIKAVLAFGFKEMELIRIGAVVMLENSPSRSVLLRLGFKEEGRLRNYIIQDHMPCDVIMHSLLEEEWKKSSFS</sequence>
<keyword evidence="1" id="KW-0808">Transferase</keyword>
<name>A0ACD4RBG7_9BACI</name>
<proteinExistence type="predicted"/>
<evidence type="ECO:0000313" key="2">
    <source>
        <dbReference type="Proteomes" id="UP001226091"/>
    </source>
</evidence>
<dbReference type="Proteomes" id="UP001226091">
    <property type="component" value="Chromosome"/>
</dbReference>